<dbReference type="CDD" id="cd00086">
    <property type="entry name" value="homeodomain"/>
    <property type="match status" value="1"/>
</dbReference>
<feature type="region of interest" description="Disordered" evidence="7">
    <location>
        <begin position="1"/>
        <end position="69"/>
    </location>
</feature>
<evidence type="ECO:0000256" key="5">
    <source>
        <dbReference type="PROSITE-ProRule" id="PRU00108"/>
    </source>
</evidence>
<feature type="compositionally biased region" description="Low complexity" evidence="7">
    <location>
        <begin position="30"/>
        <end position="57"/>
    </location>
</feature>
<feature type="DNA-binding region" description="Homeobox" evidence="5">
    <location>
        <begin position="75"/>
        <end position="134"/>
    </location>
</feature>
<dbReference type="InterPro" id="IPR001356">
    <property type="entry name" value="HD"/>
</dbReference>
<dbReference type="InterPro" id="IPR051000">
    <property type="entry name" value="Homeobox_DNA-bind_prot"/>
</dbReference>
<dbReference type="SUPFAM" id="SSF46689">
    <property type="entry name" value="Homeodomain-like"/>
    <property type="match status" value="1"/>
</dbReference>
<reference evidence="9 10" key="1">
    <citation type="submission" date="2024-01" db="EMBL/GenBank/DDBJ databases">
        <title>A draft genome for a cacao thread blight-causing isolate of Paramarasmius palmivorus.</title>
        <authorList>
            <person name="Baruah I.K."/>
            <person name="Bukari Y."/>
            <person name="Amoako-Attah I."/>
            <person name="Meinhardt L.W."/>
            <person name="Bailey B.A."/>
            <person name="Cohen S.P."/>
        </authorList>
    </citation>
    <scope>NUCLEOTIDE SEQUENCE [LARGE SCALE GENOMIC DNA]</scope>
    <source>
        <strain evidence="9 10">GH-12</strain>
    </source>
</reference>
<comment type="subcellular location">
    <subcellularLocation>
        <location evidence="1 5 6">Nucleus</location>
    </subcellularLocation>
</comment>
<accession>A0AAW0DHM3</accession>
<dbReference type="GO" id="GO:0030154">
    <property type="term" value="P:cell differentiation"/>
    <property type="evidence" value="ECO:0007669"/>
    <property type="project" value="TreeGrafter"/>
</dbReference>
<dbReference type="GO" id="GO:0005634">
    <property type="term" value="C:nucleus"/>
    <property type="evidence" value="ECO:0007669"/>
    <property type="project" value="UniProtKB-SubCell"/>
</dbReference>
<keyword evidence="2 5" id="KW-0238">DNA-binding</keyword>
<evidence type="ECO:0000256" key="1">
    <source>
        <dbReference type="ARBA" id="ARBA00004123"/>
    </source>
</evidence>
<dbReference type="PROSITE" id="PS50071">
    <property type="entry name" value="HOMEOBOX_2"/>
    <property type="match status" value="1"/>
</dbReference>
<dbReference type="AlphaFoldDB" id="A0AAW0DHM3"/>
<feature type="compositionally biased region" description="Basic and acidic residues" evidence="7">
    <location>
        <begin position="450"/>
        <end position="465"/>
    </location>
</feature>
<name>A0AAW0DHM3_9AGAR</name>
<evidence type="ECO:0000256" key="2">
    <source>
        <dbReference type="ARBA" id="ARBA00023125"/>
    </source>
</evidence>
<dbReference type="Proteomes" id="UP001383192">
    <property type="component" value="Unassembled WGS sequence"/>
</dbReference>
<dbReference type="Pfam" id="PF00046">
    <property type="entry name" value="Homeodomain"/>
    <property type="match status" value="1"/>
</dbReference>
<evidence type="ECO:0000259" key="8">
    <source>
        <dbReference type="PROSITE" id="PS50071"/>
    </source>
</evidence>
<keyword evidence="4 5" id="KW-0539">Nucleus</keyword>
<dbReference type="InterPro" id="IPR009057">
    <property type="entry name" value="Homeodomain-like_sf"/>
</dbReference>
<keyword evidence="10" id="KW-1185">Reference proteome</keyword>
<organism evidence="9 10">
    <name type="scientific">Paramarasmius palmivorus</name>
    <dbReference type="NCBI Taxonomy" id="297713"/>
    <lineage>
        <taxon>Eukaryota</taxon>
        <taxon>Fungi</taxon>
        <taxon>Dikarya</taxon>
        <taxon>Basidiomycota</taxon>
        <taxon>Agaricomycotina</taxon>
        <taxon>Agaricomycetes</taxon>
        <taxon>Agaricomycetidae</taxon>
        <taxon>Agaricales</taxon>
        <taxon>Marasmiineae</taxon>
        <taxon>Marasmiaceae</taxon>
        <taxon>Paramarasmius</taxon>
    </lineage>
</organism>
<dbReference type="InterPro" id="IPR057939">
    <property type="entry name" value="TRF2_HOY1_PH"/>
</dbReference>
<feature type="domain" description="Homeobox" evidence="8">
    <location>
        <begin position="73"/>
        <end position="133"/>
    </location>
</feature>
<dbReference type="GO" id="GO:0000978">
    <property type="term" value="F:RNA polymerase II cis-regulatory region sequence-specific DNA binding"/>
    <property type="evidence" value="ECO:0007669"/>
    <property type="project" value="TreeGrafter"/>
</dbReference>
<proteinExistence type="predicted"/>
<keyword evidence="3 5" id="KW-0371">Homeobox</keyword>
<dbReference type="Gene3D" id="1.10.10.60">
    <property type="entry name" value="Homeodomain-like"/>
    <property type="match status" value="1"/>
</dbReference>
<gene>
    <name evidence="9" type="ORF">VNI00_005204</name>
</gene>
<protein>
    <recommendedName>
        <fullName evidence="8">Homeobox domain-containing protein</fullName>
    </recommendedName>
</protein>
<evidence type="ECO:0000256" key="3">
    <source>
        <dbReference type="ARBA" id="ARBA00023155"/>
    </source>
</evidence>
<dbReference type="Pfam" id="PF24818">
    <property type="entry name" value="PH_TRF2_HOY1"/>
    <property type="match status" value="1"/>
</dbReference>
<dbReference type="EMBL" id="JAYKXP010000014">
    <property type="protein sequence ID" value="KAK7051092.1"/>
    <property type="molecule type" value="Genomic_DNA"/>
</dbReference>
<dbReference type="PANTHER" id="PTHR24324:SF5">
    <property type="entry name" value="HEMATOPOIETICALLY-EXPRESSED HOMEOBOX PROTEIN HHEX"/>
    <property type="match status" value="1"/>
</dbReference>
<evidence type="ECO:0000313" key="10">
    <source>
        <dbReference type="Proteomes" id="UP001383192"/>
    </source>
</evidence>
<feature type="region of interest" description="Disordered" evidence="7">
    <location>
        <begin position="450"/>
        <end position="470"/>
    </location>
</feature>
<evidence type="ECO:0000256" key="6">
    <source>
        <dbReference type="RuleBase" id="RU000682"/>
    </source>
</evidence>
<sequence length="504" mass="55874">MSATRSSRREQLHVDPIALPKPLDKDSNVSTPISSTTTNSPITPLTTPTYSTSSESTADYDAQEQTGSNDVTVKEKRKRCRVTPDQLVHLERIFATDRSPTAARRREISEMLGMQERQTQVWFQNRRAKAKMLEAKFPAPLQPPKLPQSLVSTDETDLLNLIHEDEVVVHNLTPQLAAVEVIPCTDLAIGSWRRIATASSKNDLAAYLCMAKQCLTWFVVSGGSGFKMELSFTSVLDAQFTSSSAGSGIAKITLTEPPLFYLEHTVSSTFSATEHRSWRRCSDWTEGAQATRVLQHELQGPAVHLARLVRTLLTNQSSRNISPVHQTVMEIPAPPLTGLGITQSHHSISPPLHEEASNAQISSANATSVVPYISVPQPHIVVPPVVHYPQPLPPLHTTGPSFIQDPYPPMQPPCVEEYSSWQLPEAHDGVPHSLSPYSPDQPTHYPSDYHDHRSFTSDHYHEERLPGPPQSLPLLTTPFYPNFEVPRRLQNQNISPVYSSGPTL</sequence>
<dbReference type="GO" id="GO:0006357">
    <property type="term" value="P:regulation of transcription by RNA polymerase II"/>
    <property type="evidence" value="ECO:0007669"/>
    <property type="project" value="TreeGrafter"/>
</dbReference>
<comment type="caution">
    <text evidence="9">The sequence shown here is derived from an EMBL/GenBank/DDBJ whole genome shotgun (WGS) entry which is preliminary data.</text>
</comment>
<evidence type="ECO:0000256" key="7">
    <source>
        <dbReference type="SAM" id="MobiDB-lite"/>
    </source>
</evidence>
<evidence type="ECO:0000256" key="4">
    <source>
        <dbReference type="ARBA" id="ARBA00023242"/>
    </source>
</evidence>
<evidence type="ECO:0000313" key="9">
    <source>
        <dbReference type="EMBL" id="KAK7051092.1"/>
    </source>
</evidence>
<dbReference type="SMART" id="SM00389">
    <property type="entry name" value="HOX"/>
    <property type="match status" value="1"/>
</dbReference>
<dbReference type="PANTHER" id="PTHR24324">
    <property type="entry name" value="HOMEOBOX PROTEIN HHEX"/>
    <property type="match status" value="1"/>
</dbReference>